<dbReference type="Proteomes" id="UP000492821">
    <property type="component" value="Unassembled WGS sequence"/>
</dbReference>
<organism evidence="3 4">
    <name type="scientific">Panagrellus redivivus</name>
    <name type="common">Microworm</name>
    <dbReference type="NCBI Taxonomy" id="6233"/>
    <lineage>
        <taxon>Eukaryota</taxon>
        <taxon>Metazoa</taxon>
        <taxon>Ecdysozoa</taxon>
        <taxon>Nematoda</taxon>
        <taxon>Chromadorea</taxon>
        <taxon>Rhabditida</taxon>
        <taxon>Tylenchina</taxon>
        <taxon>Panagrolaimomorpha</taxon>
        <taxon>Panagrolaimoidea</taxon>
        <taxon>Panagrolaimidae</taxon>
        <taxon>Panagrellus</taxon>
    </lineage>
</organism>
<dbReference type="AlphaFoldDB" id="A0A7E4VQS3"/>
<evidence type="ECO:0000313" key="4">
    <source>
        <dbReference type="WBParaSite" id="Pan_g23931.t1"/>
    </source>
</evidence>
<keyword evidence="3" id="KW-1185">Reference proteome</keyword>
<keyword evidence="2" id="KW-0732">Signal</keyword>
<evidence type="ECO:0000313" key="3">
    <source>
        <dbReference type="Proteomes" id="UP000492821"/>
    </source>
</evidence>
<protein>
    <submittedName>
        <fullName evidence="4">Venom peptide</fullName>
    </submittedName>
</protein>
<accession>A0A7E4VQS3</accession>
<name>A0A7E4VQS3_PANRE</name>
<dbReference type="WBParaSite" id="Pan_g23931.t1">
    <property type="protein sequence ID" value="Pan_g23931.t1"/>
    <property type="gene ID" value="Pan_g23931"/>
</dbReference>
<evidence type="ECO:0000256" key="2">
    <source>
        <dbReference type="SAM" id="SignalP"/>
    </source>
</evidence>
<reference evidence="3" key="1">
    <citation type="journal article" date="2013" name="Genetics">
        <title>The draft genome and transcriptome of Panagrellus redivivus are shaped by the harsh demands of a free-living lifestyle.</title>
        <authorList>
            <person name="Srinivasan J."/>
            <person name="Dillman A.R."/>
            <person name="Macchietto M.G."/>
            <person name="Heikkinen L."/>
            <person name="Lakso M."/>
            <person name="Fracchia K.M."/>
            <person name="Antoshechkin I."/>
            <person name="Mortazavi A."/>
            <person name="Wong G."/>
            <person name="Sternberg P.W."/>
        </authorList>
    </citation>
    <scope>NUCLEOTIDE SEQUENCE [LARGE SCALE GENOMIC DNA]</scope>
    <source>
        <strain evidence="3">MT8872</strain>
    </source>
</reference>
<reference evidence="4" key="2">
    <citation type="submission" date="2020-10" db="UniProtKB">
        <authorList>
            <consortium name="WormBaseParasite"/>
        </authorList>
    </citation>
    <scope>IDENTIFICATION</scope>
</reference>
<feature type="signal peptide" evidence="2">
    <location>
        <begin position="1"/>
        <end position="17"/>
    </location>
</feature>
<evidence type="ECO:0000256" key="1">
    <source>
        <dbReference type="SAM" id="MobiDB-lite"/>
    </source>
</evidence>
<feature type="region of interest" description="Disordered" evidence="1">
    <location>
        <begin position="58"/>
        <end position="82"/>
    </location>
</feature>
<feature type="chain" id="PRO_5028990248" evidence="2">
    <location>
        <begin position="18"/>
        <end position="82"/>
    </location>
</feature>
<proteinExistence type="predicted"/>
<sequence>MRFLFLLLLISIPIVDCRISKKMIRSLEKAADVIENLQKWIEIGKGIKDRYDDYHSDRNEHETARRHPSRAHRYGGATYYIG</sequence>